<proteinExistence type="predicted"/>
<keyword evidence="1" id="KW-0175">Coiled coil</keyword>
<dbReference type="Gene3D" id="1.10.260.40">
    <property type="entry name" value="lambda repressor-like DNA-binding domains"/>
    <property type="match status" value="1"/>
</dbReference>
<evidence type="ECO:0000313" key="3">
    <source>
        <dbReference type="EMBL" id="MCV2864972.1"/>
    </source>
</evidence>
<protein>
    <submittedName>
        <fullName evidence="3">Helix-turn-helix domain-containing protein</fullName>
    </submittedName>
</protein>
<keyword evidence="4" id="KW-1185">Reference proteome</keyword>
<evidence type="ECO:0000256" key="1">
    <source>
        <dbReference type="SAM" id="Coils"/>
    </source>
</evidence>
<dbReference type="InterPro" id="IPR010982">
    <property type="entry name" value="Lambda_DNA-bd_dom_sf"/>
</dbReference>
<evidence type="ECO:0000259" key="2">
    <source>
        <dbReference type="PROSITE" id="PS50943"/>
    </source>
</evidence>
<dbReference type="PROSITE" id="PS50943">
    <property type="entry name" value="HTH_CROC1"/>
    <property type="match status" value="1"/>
</dbReference>
<dbReference type="SMART" id="SM00530">
    <property type="entry name" value="HTH_XRE"/>
    <property type="match status" value="1"/>
</dbReference>
<gene>
    <name evidence="3" type="ORF">OE647_09505</name>
</gene>
<dbReference type="CDD" id="cd00093">
    <property type="entry name" value="HTH_XRE"/>
    <property type="match status" value="1"/>
</dbReference>
<dbReference type="Pfam" id="PF01381">
    <property type="entry name" value="HTH_3"/>
    <property type="match status" value="1"/>
</dbReference>
<accession>A0ABT2Z1K0</accession>
<name>A0ABT2Z1K0_9RHOB</name>
<dbReference type="RefSeq" id="WP_263721491.1">
    <property type="nucleotide sequence ID" value="NZ_JAOWLA010000007.1"/>
</dbReference>
<dbReference type="EMBL" id="JAOWLA010000007">
    <property type="protein sequence ID" value="MCV2864972.1"/>
    <property type="molecule type" value="Genomic_DNA"/>
</dbReference>
<reference evidence="3 4" key="1">
    <citation type="submission" date="2022-10" db="EMBL/GenBank/DDBJ databases">
        <title>Defluviimonas sp. nov., isolated from ocean surface water.</title>
        <authorList>
            <person name="He W."/>
            <person name="Wang L."/>
            <person name="Zhang D.-F."/>
        </authorList>
    </citation>
    <scope>NUCLEOTIDE SEQUENCE [LARGE SCALE GENOMIC DNA]</scope>
    <source>
        <strain evidence="3 4">WL0075</strain>
    </source>
</reference>
<sequence length="131" mass="14343">MSDVTDDGWYANDIATFGDRLAAAREAQGLAQEEFAQRLGVKLRTVRHWEEDAMEPRANRLQMMAGMLGVSLMWLLTGRGQGVAAPGANDGGELPRLLGDLRVLRRDAAEIAGRVAELQNRLERIVAQEAA</sequence>
<feature type="coiled-coil region" evidence="1">
    <location>
        <begin position="101"/>
        <end position="128"/>
    </location>
</feature>
<dbReference type="Proteomes" id="UP001652503">
    <property type="component" value="Unassembled WGS sequence"/>
</dbReference>
<evidence type="ECO:0000313" key="4">
    <source>
        <dbReference type="Proteomes" id="UP001652503"/>
    </source>
</evidence>
<dbReference type="InterPro" id="IPR001387">
    <property type="entry name" value="Cro/C1-type_HTH"/>
</dbReference>
<comment type="caution">
    <text evidence="3">The sequence shown here is derived from an EMBL/GenBank/DDBJ whole genome shotgun (WGS) entry which is preliminary data.</text>
</comment>
<dbReference type="SUPFAM" id="SSF47413">
    <property type="entry name" value="lambda repressor-like DNA-binding domains"/>
    <property type="match status" value="1"/>
</dbReference>
<organism evidence="3 4">
    <name type="scientific">Albidovulum sediminicola</name>
    <dbReference type="NCBI Taxonomy" id="2984331"/>
    <lineage>
        <taxon>Bacteria</taxon>
        <taxon>Pseudomonadati</taxon>
        <taxon>Pseudomonadota</taxon>
        <taxon>Alphaproteobacteria</taxon>
        <taxon>Rhodobacterales</taxon>
        <taxon>Paracoccaceae</taxon>
        <taxon>Albidovulum</taxon>
    </lineage>
</organism>
<feature type="domain" description="HTH cro/C1-type" evidence="2">
    <location>
        <begin position="21"/>
        <end position="75"/>
    </location>
</feature>